<feature type="domain" description="SNTX MACPF/CDC-like" evidence="3">
    <location>
        <begin position="7"/>
        <end position="257"/>
    </location>
</feature>
<dbReference type="PANTHER" id="PTHR32046">
    <property type="entry name" value="G DOMAIN-CONTAINING PROTEIN"/>
    <property type="match status" value="1"/>
</dbReference>
<name>A0A9P8L8J4_9PEZI</name>
<dbReference type="PROSITE" id="PS00675">
    <property type="entry name" value="SIGMA54_INTERACT_1"/>
    <property type="match status" value="1"/>
</dbReference>
<reference evidence="6" key="1">
    <citation type="submission" date="2021-03" db="EMBL/GenBank/DDBJ databases">
        <title>Comparative genomics and phylogenomic investigation of the class Geoglossomycetes provide insights into ecological specialization and systematics.</title>
        <authorList>
            <person name="Melie T."/>
            <person name="Pirro S."/>
            <person name="Miller A.N."/>
            <person name="Quandt A."/>
        </authorList>
    </citation>
    <scope>NUCLEOTIDE SEQUENCE</scope>
    <source>
        <strain evidence="6">CAQ_001_2017</strain>
    </source>
</reference>
<dbReference type="Pfam" id="PF24674">
    <property type="entry name" value="MACPF_SNTX"/>
    <property type="match status" value="1"/>
</dbReference>
<dbReference type="InterPro" id="IPR058519">
    <property type="entry name" value="DUF8206"/>
</dbReference>
<dbReference type="Gene3D" id="3.40.50.300">
    <property type="entry name" value="P-loop containing nucleotide triphosphate hydrolases"/>
    <property type="match status" value="1"/>
</dbReference>
<keyword evidence="7" id="KW-1185">Reference proteome</keyword>
<proteinExistence type="predicted"/>
<organism evidence="6 7">
    <name type="scientific">Trichoglossum hirsutum</name>
    <dbReference type="NCBI Taxonomy" id="265104"/>
    <lineage>
        <taxon>Eukaryota</taxon>
        <taxon>Fungi</taxon>
        <taxon>Dikarya</taxon>
        <taxon>Ascomycota</taxon>
        <taxon>Pezizomycotina</taxon>
        <taxon>Geoglossomycetes</taxon>
        <taxon>Geoglossales</taxon>
        <taxon>Geoglossaceae</taxon>
        <taxon>Trichoglossum</taxon>
    </lineage>
</organism>
<feature type="domain" description="DUF7656" evidence="4">
    <location>
        <begin position="389"/>
        <end position="485"/>
    </location>
</feature>
<gene>
    <name evidence="6" type="ORF">GP486_005782</name>
</gene>
<feature type="region of interest" description="Disordered" evidence="2">
    <location>
        <begin position="1186"/>
        <end position="1211"/>
    </location>
</feature>
<evidence type="ECO:0000259" key="4">
    <source>
        <dbReference type="Pfam" id="PF24676"/>
    </source>
</evidence>
<dbReference type="InterPro" id="IPR056073">
    <property type="entry name" value="DUF7656"/>
</dbReference>
<evidence type="ECO:0000256" key="1">
    <source>
        <dbReference type="SAM" id="Coils"/>
    </source>
</evidence>
<dbReference type="PANTHER" id="PTHR32046:SF11">
    <property type="entry name" value="IMMUNE-ASSOCIATED NUCLEOTIDE-BINDING PROTEIN 10-LIKE"/>
    <property type="match status" value="1"/>
</dbReference>
<evidence type="ECO:0000256" key="2">
    <source>
        <dbReference type="SAM" id="MobiDB-lite"/>
    </source>
</evidence>
<dbReference type="Proteomes" id="UP000750711">
    <property type="component" value="Unassembled WGS sequence"/>
</dbReference>
<evidence type="ECO:0000259" key="3">
    <source>
        <dbReference type="Pfam" id="PF24674"/>
    </source>
</evidence>
<sequence>MFANVLKRPALGQTATLGALYDARRDAFIPLSLLKGPPLEAVVMKTEIHTSDVKVSRDDTYEEKFSKMGLNAALGASFLAGLVSVDGSGRYLTDTRDSNLVIQAALHYNVTTVHEKLNFACDALRDLLALDNVDGSVATHVVAEISWGTQSIVTAKHRMLEGEDRTEIGDSLVAEFEKLRPTNASSDGKSLNKKGEERAFENSFEVTIYGDVLADDGLLLADFDSAYKFISNVPKYIMGANGGKGKPLTYTLLPIGLLSFFLPIEVQAGTAVTELSVQCLEKFVRLFDEFRSTQRTLNDYFTYISSRQFCVPPDHIRAVADWLNSARTAGKAIRSEYANVLQETRAGSADAGKLCHLLEEFQSGKSAPEGVTALTKKYAEKLEFVDILMEKGARYIGYNGLSLDDELQKNQFGDVYTFHFSEQARREGDVWTDNVHLLLDLLQDGGGSKLVLVVDCDVKGDMLERPYISHWRNCRIVTDDVLIEQRFLADKCVIRYSDDYMDRASIPKPVMRRAVRMPCPGPECSRGIRCDWICFRCHALVEYGHVDRFLYCNCGRCLYTEYDFRCNDPKHGRDFKDYDQQQLFQELDKLDPFDEINILILGETGVGKSTFINAFINYLTYESLDEAMAADFLEYLIPCSFATQLTAANGELVERDIKIGSSEYEHDGSGGNSATQKTMVYPVTIGTTIVRLFDTPGIGDTRGAQQDQENMADLLSVLSNYDKLHGILILLNARLNVMFEFCIKELLTHLHRNAANNMAFGFTNTRGSNYKPGDTFKPLKRLLKTYKDCQIGLFDHTVYCFDSESFRFLAAYRKGVDMGDLGDYRRSWEKSVVESQRLLAHFRTLVPHQIRSTISLNETRDLIKKLIKPMANCIQAIQASIKINEVVEEGLSTRQLSERELLGKLHSPKIVLKGYKVDQPRTVCADVGCVEYSNEGIAYDGKILKTIYKSLCHKPCYLSGIQKDAVNPPGLINCAAFDKDNMCRECGHIYSTHMHIYYETREETAMVKDMDTEKKLKEGASVIEALKALLAAKKKVLDEFRREHKAIQEAAARLSLFLRKHSITPYNDAIIEYLEFLINDERSKVHWGGSRERLDALETYRLEYEELIATLNISIEDGDDKPLLDETGVCRLVKSLYTLKHYGESLRGLGDVVQAAQAAGYREKPARLRARTRWTLPGFTAPISYSSNQDSSSLSSSSHHPPPEYSTVVNNGYTSTTTKQQQTNYVALPDGTIAQMAPQVVGERGSSGSRVFRKLKTSFSFLT</sequence>
<dbReference type="InterPro" id="IPR056072">
    <property type="entry name" value="SNTX_MACPF/CDC-like_dom"/>
</dbReference>
<accession>A0A9P8L8J4</accession>
<evidence type="ECO:0000259" key="5">
    <source>
        <dbReference type="Pfam" id="PF26633"/>
    </source>
</evidence>
<comment type="caution">
    <text evidence="6">The sequence shown here is derived from an EMBL/GenBank/DDBJ whole genome shotgun (WGS) entry which is preliminary data.</text>
</comment>
<evidence type="ECO:0000313" key="7">
    <source>
        <dbReference type="Proteomes" id="UP000750711"/>
    </source>
</evidence>
<dbReference type="AlphaFoldDB" id="A0A9P8L8J4"/>
<dbReference type="EMBL" id="JAGHQM010001152">
    <property type="protein sequence ID" value="KAH0556291.1"/>
    <property type="molecule type" value="Genomic_DNA"/>
</dbReference>
<feature type="coiled-coil region" evidence="1">
    <location>
        <begin position="1023"/>
        <end position="1050"/>
    </location>
</feature>
<dbReference type="InterPro" id="IPR027417">
    <property type="entry name" value="P-loop_NTPase"/>
</dbReference>
<dbReference type="SUPFAM" id="SSF52540">
    <property type="entry name" value="P-loop containing nucleoside triphosphate hydrolases"/>
    <property type="match status" value="1"/>
</dbReference>
<protein>
    <recommendedName>
        <fullName evidence="8">G domain-containing protein</fullName>
    </recommendedName>
</protein>
<dbReference type="InterPro" id="IPR025662">
    <property type="entry name" value="Sigma_54_int_dom_ATP-bd_1"/>
</dbReference>
<dbReference type="Pfam" id="PF24676">
    <property type="entry name" value="DUF7656"/>
    <property type="match status" value="1"/>
</dbReference>
<evidence type="ECO:0008006" key="8">
    <source>
        <dbReference type="Google" id="ProtNLM"/>
    </source>
</evidence>
<feature type="compositionally biased region" description="Low complexity" evidence="2">
    <location>
        <begin position="1186"/>
        <end position="1198"/>
    </location>
</feature>
<keyword evidence="1" id="KW-0175">Coiled coil</keyword>
<dbReference type="Pfam" id="PF26633">
    <property type="entry name" value="DUF8206"/>
    <property type="match status" value="1"/>
</dbReference>
<evidence type="ECO:0000313" key="6">
    <source>
        <dbReference type="EMBL" id="KAH0556291.1"/>
    </source>
</evidence>
<feature type="domain" description="DUF8206" evidence="5">
    <location>
        <begin position="916"/>
        <end position="999"/>
    </location>
</feature>